<dbReference type="OrthoDB" id="9812435at2"/>
<dbReference type="InterPro" id="IPR036388">
    <property type="entry name" value="WH-like_DNA-bd_sf"/>
</dbReference>
<dbReference type="EMBL" id="RZIJ01000014">
    <property type="protein sequence ID" value="RUQ68448.1"/>
    <property type="molecule type" value="Genomic_DNA"/>
</dbReference>
<dbReference type="RefSeq" id="WP_127000219.1">
    <property type="nucleotide sequence ID" value="NZ_CP173194.1"/>
</dbReference>
<dbReference type="SUPFAM" id="SSF53850">
    <property type="entry name" value="Periplasmic binding protein-like II"/>
    <property type="match status" value="1"/>
</dbReference>
<dbReference type="InterPro" id="IPR005119">
    <property type="entry name" value="LysR_subst-bd"/>
</dbReference>
<evidence type="ECO:0000313" key="6">
    <source>
        <dbReference type="EMBL" id="RUQ68448.1"/>
    </source>
</evidence>
<dbReference type="InterPro" id="IPR036390">
    <property type="entry name" value="WH_DNA-bd_sf"/>
</dbReference>
<keyword evidence="2" id="KW-0805">Transcription regulation</keyword>
<dbReference type="CDD" id="cd08422">
    <property type="entry name" value="PBP2_CrgA_like"/>
    <property type="match status" value="1"/>
</dbReference>
<keyword evidence="3" id="KW-0238">DNA-binding</keyword>
<dbReference type="GO" id="GO:0043565">
    <property type="term" value="F:sequence-specific DNA binding"/>
    <property type="evidence" value="ECO:0007669"/>
    <property type="project" value="TreeGrafter"/>
</dbReference>
<name>A0A3S0V5F8_9PROT</name>
<keyword evidence="4" id="KW-0804">Transcription</keyword>
<dbReference type="GO" id="GO:0006351">
    <property type="term" value="P:DNA-templated transcription"/>
    <property type="evidence" value="ECO:0007669"/>
    <property type="project" value="TreeGrafter"/>
</dbReference>
<dbReference type="InterPro" id="IPR000847">
    <property type="entry name" value="LysR_HTH_N"/>
</dbReference>
<gene>
    <name evidence="6" type="ORF">EJ913_17620</name>
</gene>
<evidence type="ECO:0000256" key="1">
    <source>
        <dbReference type="ARBA" id="ARBA00009437"/>
    </source>
</evidence>
<dbReference type="InterPro" id="IPR058163">
    <property type="entry name" value="LysR-type_TF_proteobact-type"/>
</dbReference>
<evidence type="ECO:0000256" key="2">
    <source>
        <dbReference type="ARBA" id="ARBA00023015"/>
    </source>
</evidence>
<comment type="similarity">
    <text evidence="1">Belongs to the LysR transcriptional regulatory family.</text>
</comment>
<keyword evidence="7" id="KW-1185">Reference proteome</keyword>
<comment type="caution">
    <text evidence="6">The sequence shown here is derived from an EMBL/GenBank/DDBJ whole genome shotgun (WGS) entry which is preliminary data.</text>
</comment>
<dbReference type="Proteomes" id="UP000280346">
    <property type="component" value="Unassembled WGS sequence"/>
</dbReference>
<dbReference type="Gene3D" id="3.40.190.290">
    <property type="match status" value="1"/>
</dbReference>
<dbReference type="Gene3D" id="1.10.10.10">
    <property type="entry name" value="Winged helix-like DNA-binding domain superfamily/Winged helix DNA-binding domain"/>
    <property type="match status" value="1"/>
</dbReference>
<evidence type="ECO:0000259" key="5">
    <source>
        <dbReference type="PROSITE" id="PS50931"/>
    </source>
</evidence>
<organism evidence="6 7">
    <name type="scientific">Azospirillum doebereinerae</name>
    <dbReference type="NCBI Taxonomy" id="92933"/>
    <lineage>
        <taxon>Bacteria</taxon>
        <taxon>Pseudomonadati</taxon>
        <taxon>Pseudomonadota</taxon>
        <taxon>Alphaproteobacteria</taxon>
        <taxon>Rhodospirillales</taxon>
        <taxon>Azospirillaceae</taxon>
        <taxon>Azospirillum</taxon>
    </lineage>
</organism>
<dbReference type="AlphaFoldDB" id="A0A3S0V5F8"/>
<proteinExistence type="inferred from homology"/>
<dbReference type="PROSITE" id="PS50931">
    <property type="entry name" value="HTH_LYSR"/>
    <property type="match status" value="1"/>
</dbReference>
<dbReference type="GO" id="GO:0003700">
    <property type="term" value="F:DNA-binding transcription factor activity"/>
    <property type="evidence" value="ECO:0007669"/>
    <property type="project" value="InterPro"/>
</dbReference>
<protein>
    <submittedName>
        <fullName evidence="6">LysR family transcriptional regulator</fullName>
    </submittedName>
</protein>
<dbReference type="PANTHER" id="PTHR30537">
    <property type="entry name" value="HTH-TYPE TRANSCRIPTIONAL REGULATOR"/>
    <property type="match status" value="1"/>
</dbReference>
<dbReference type="SUPFAM" id="SSF46785">
    <property type="entry name" value="Winged helix' DNA-binding domain"/>
    <property type="match status" value="1"/>
</dbReference>
<sequence length="298" mass="31445">MDLPALAVLVEAANAGSLAAAARRLGISPLMATRRLAALEADVGARLIQRTTRALSLTPEGEALLPFAQAMLETETQARASVRPAAAGASGLLRLTASAAFGRKMVTPVVAEFLRANPQVSVDLLLSDGLVDIVAQGIDLAIRIAPLKDSGLIARRLSLNPRSLYATPGYLEEHGRPAVVADLALHQCLALSGTLHWGFVGETRNVRARVQARFSANSIEGLREICLAGLGIAILSDWDVRAEVAEGRLVPLALGDGEPEPLAVWALHPSSHFVPPKVRLFVTALEAALRRDGVARPA</sequence>
<reference evidence="6 7" key="1">
    <citation type="submission" date="2018-12" db="EMBL/GenBank/DDBJ databases">
        <authorList>
            <person name="Yang Y."/>
        </authorList>
    </citation>
    <scope>NUCLEOTIDE SEQUENCE [LARGE SCALE GENOMIC DNA]</scope>
    <source>
        <strain evidence="6 7">GSF71</strain>
    </source>
</reference>
<accession>A0A3S0V5F8</accession>
<dbReference type="Pfam" id="PF03466">
    <property type="entry name" value="LysR_substrate"/>
    <property type="match status" value="1"/>
</dbReference>
<evidence type="ECO:0000256" key="3">
    <source>
        <dbReference type="ARBA" id="ARBA00023125"/>
    </source>
</evidence>
<evidence type="ECO:0000313" key="7">
    <source>
        <dbReference type="Proteomes" id="UP000280346"/>
    </source>
</evidence>
<dbReference type="PANTHER" id="PTHR30537:SF5">
    <property type="entry name" value="HTH-TYPE TRANSCRIPTIONAL ACTIVATOR TTDR-RELATED"/>
    <property type="match status" value="1"/>
</dbReference>
<feature type="domain" description="HTH lysR-type" evidence="5">
    <location>
        <begin position="1"/>
        <end position="58"/>
    </location>
</feature>
<evidence type="ECO:0000256" key="4">
    <source>
        <dbReference type="ARBA" id="ARBA00023163"/>
    </source>
</evidence>
<dbReference type="Pfam" id="PF00126">
    <property type="entry name" value="HTH_1"/>
    <property type="match status" value="1"/>
</dbReference>